<keyword evidence="1" id="KW-0472">Membrane</keyword>
<sequence>MPIANIIFAVTCWLCALIFGGIAIFAFKRKDPMHFWSGSTVKEEEITDIKAYNRANGIMWAFFAAFIVFAGILSLINIKAGGILLSITFVPGILVLIIAYKRIYKKYQNPLYVRKNHDADSKTLSHKAPIAVIVIVNAVILVSLSLLFYNGEKDPDVYIKDDFIQIEGMYGLNISFSEIADFSLIEKSMKEMGIGMRTNGYGGFMGALKGNFKSEAGGNILLFAQSNSSPTIKIEREGKKDVYISFKDSEKTEKLFQEMTKKISLN</sequence>
<keyword evidence="3" id="KW-1185">Reference proteome</keyword>
<organism evidence="2 3">
    <name type="scientific">Herbinix hemicellulosilytica</name>
    <dbReference type="NCBI Taxonomy" id="1564487"/>
    <lineage>
        <taxon>Bacteria</taxon>
        <taxon>Bacillati</taxon>
        <taxon>Bacillota</taxon>
        <taxon>Clostridia</taxon>
        <taxon>Lachnospirales</taxon>
        <taxon>Lachnospiraceae</taxon>
        <taxon>Herbinix</taxon>
    </lineage>
</organism>
<dbReference type="RefSeq" id="WP_103202140.1">
    <property type="nucleotide sequence ID" value="NZ_CVTD020000010.1"/>
</dbReference>
<dbReference type="OrthoDB" id="9808116at2"/>
<feature type="transmembrane region" description="Helical" evidence="1">
    <location>
        <begin position="6"/>
        <end position="27"/>
    </location>
</feature>
<proteinExistence type="predicted"/>
<feature type="transmembrane region" description="Helical" evidence="1">
    <location>
        <begin position="82"/>
        <end position="100"/>
    </location>
</feature>
<evidence type="ECO:0000313" key="3">
    <source>
        <dbReference type="Proteomes" id="UP000236497"/>
    </source>
</evidence>
<name>A0A0H5SUP5_HERHM</name>
<gene>
    <name evidence="2" type="ORF">HHT355_0815</name>
</gene>
<reference evidence="2 3" key="1">
    <citation type="submission" date="2015-06" db="EMBL/GenBank/DDBJ databases">
        <authorList>
            <person name="Wibberg Daniel"/>
        </authorList>
    </citation>
    <scope>NUCLEOTIDE SEQUENCE [LARGE SCALE GENOMIC DNA]</scope>
    <source>
        <strain evidence="2 3">T3/55T</strain>
    </source>
</reference>
<dbReference type="EMBL" id="CVTD020000010">
    <property type="protein sequence ID" value="CRZ34018.1"/>
    <property type="molecule type" value="Genomic_DNA"/>
</dbReference>
<keyword evidence="1" id="KW-1133">Transmembrane helix</keyword>
<feature type="transmembrane region" description="Helical" evidence="1">
    <location>
        <begin position="58"/>
        <end position="76"/>
    </location>
</feature>
<dbReference type="AlphaFoldDB" id="A0A0H5SUP5"/>
<evidence type="ECO:0008006" key="4">
    <source>
        <dbReference type="Google" id="ProtNLM"/>
    </source>
</evidence>
<protein>
    <recommendedName>
        <fullName evidence="4">Bacterial Pleckstrin homology domain-containing protein</fullName>
    </recommendedName>
</protein>
<dbReference type="Proteomes" id="UP000236497">
    <property type="component" value="Unassembled WGS sequence"/>
</dbReference>
<accession>A0A0H5SUP5</accession>
<keyword evidence="1" id="KW-0812">Transmembrane</keyword>
<feature type="transmembrane region" description="Helical" evidence="1">
    <location>
        <begin position="130"/>
        <end position="149"/>
    </location>
</feature>
<evidence type="ECO:0000256" key="1">
    <source>
        <dbReference type="SAM" id="Phobius"/>
    </source>
</evidence>
<evidence type="ECO:0000313" key="2">
    <source>
        <dbReference type="EMBL" id="CRZ34018.1"/>
    </source>
</evidence>